<dbReference type="GO" id="GO:0016491">
    <property type="term" value="F:oxidoreductase activity"/>
    <property type="evidence" value="ECO:0007669"/>
    <property type="project" value="InterPro"/>
</dbReference>
<sequence length="317" mass="34484">MSLPMRVLGNTGIEVSRICFGALTIGPLQANLSIKEGARVLQRALSAGINFIDTAKIYGTYPYIREAIKDHKNDVILVSKSYDYTYDGMQESIREALQELGRDYIDIFMLHEQESALTLKGHAEAIEYLTHAKKAGLIRAAGISTHHIAAVLAAADMPEIEVIHPIINISGLGIQDGTAVEMLQAIKTAYNKGKGLYGMKSLGGGNLLSQTDKALNFVLAIDELSSVAIGMRSDAEVSYNVSFFAGSPIAPEIADQLNKISRRLHIEDWCKNCGECVQRCQAGALSIGIDRVQVNQDKCRLCGYCASVCPEFCIKVI</sequence>
<keyword evidence="6" id="KW-1185">Reference proteome</keyword>
<dbReference type="InterPro" id="IPR023210">
    <property type="entry name" value="NADP_OxRdtase_dom"/>
</dbReference>
<evidence type="ECO:0000259" key="4">
    <source>
        <dbReference type="PROSITE" id="PS51379"/>
    </source>
</evidence>
<dbReference type="InterPro" id="IPR053135">
    <property type="entry name" value="AKR2_Oxidoreductase"/>
</dbReference>
<dbReference type="KEGG" id="dae:Dtox_2266"/>
<dbReference type="Gene3D" id="3.20.20.100">
    <property type="entry name" value="NADP-dependent oxidoreductase domain"/>
    <property type="match status" value="1"/>
</dbReference>
<dbReference type="eggNOG" id="COG1148">
    <property type="taxonomic scope" value="Bacteria"/>
</dbReference>
<gene>
    <name evidence="5" type="ordered locus">Dtox_2266</name>
</gene>
<proteinExistence type="predicted"/>
<dbReference type="AlphaFoldDB" id="C8VZV2"/>
<dbReference type="PRINTS" id="PR00069">
    <property type="entry name" value="ALDKETRDTASE"/>
</dbReference>
<dbReference type="SUPFAM" id="SSF54862">
    <property type="entry name" value="4Fe-4S ferredoxins"/>
    <property type="match status" value="1"/>
</dbReference>
<organism evidence="5 6">
    <name type="scientific">Desulfofarcimen acetoxidans (strain ATCC 49208 / DSM 771 / KCTC 5769 / VKM B-1644 / 5575)</name>
    <name type="common">Desulfotomaculum acetoxidans</name>
    <dbReference type="NCBI Taxonomy" id="485916"/>
    <lineage>
        <taxon>Bacteria</taxon>
        <taxon>Bacillati</taxon>
        <taxon>Bacillota</taxon>
        <taxon>Clostridia</taxon>
        <taxon>Eubacteriales</taxon>
        <taxon>Peptococcaceae</taxon>
        <taxon>Desulfofarcimen</taxon>
    </lineage>
</organism>
<dbReference type="Gene3D" id="3.30.70.20">
    <property type="match status" value="1"/>
</dbReference>
<evidence type="ECO:0000256" key="3">
    <source>
        <dbReference type="ARBA" id="ARBA00023014"/>
    </source>
</evidence>
<dbReference type="EMBL" id="CP001720">
    <property type="protein sequence ID" value="ACV63080.1"/>
    <property type="molecule type" value="Genomic_DNA"/>
</dbReference>
<dbReference type="PROSITE" id="PS51379">
    <property type="entry name" value="4FE4S_FER_2"/>
    <property type="match status" value="2"/>
</dbReference>
<keyword evidence="3" id="KW-0411">Iron-sulfur</keyword>
<accession>C8VZV2</accession>
<evidence type="ECO:0000256" key="2">
    <source>
        <dbReference type="ARBA" id="ARBA00023004"/>
    </source>
</evidence>
<dbReference type="HOGENOM" id="CLU_023205_3_1_9"/>
<dbReference type="PANTHER" id="PTHR43312:SF1">
    <property type="entry name" value="NADP-DEPENDENT OXIDOREDUCTASE DOMAIN-CONTAINING PROTEIN"/>
    <property type="match status" value="1"/>
</dbReference>
<dbReference type="SUPFAM" id="SSF51430">
    <property type="entry name" value="NAD(P)-linked oxidoreductase"/>
    <property type="match status" value="1"/>
</dbReference>
<name>C8VZV2_DESAS</name>
<keyword evidence="2" id="KW-0408">Iron</keyword>
<dbReference type="STRING" id="485916.Dtox_2266"/>
<dbReference type="GO" id="GO:0051536">
    <property type="term" value="F:iron-sulfur cluster binding"/>
    <property type="evidence" value="ECO:0007669"/>
    <property type="project" value="UniProtKB-KW"/>
</dbReference>
<dbReference type="CDD" id="cd19100">
    <property type="entry name" value="AKR_unchar"/>
    <property type="match status" value="1"/>
</dbReference>
<dbReference type="PANTHER" id="PTHR43312">
    <property type="entry name" value="D-THREO-ALDOSE 1-DEHYDROGENASE"/>
    <property type="match status" value="1"/>
</dbReference>
<dbReference type="InterPro" id="IPR017900">
    <property type="entry name" value="4Fe4S_Fe_S_CS"/>
</dbReference>
<dbReference type="GO" id="GO:0046872">
    <property type="term" value="F:metal ion binding"/>
    <property type="evidence" value="ECO:0007669"/>
    <property type="project" value="UniProtKB-KW"/>
</dbReference>
<evidence type="ECO:0000313" key="6">
    <source>
        <dbReference type="Proteomes" id="UP000002217"/>
    </source>
</evidence>
<dbReference type="InterPro" id="IPR036812">
    <property type="entry name" value="NAD(P)_OxRdtase_dom_sf"/>
</dbReference>
<dbReference type="Pfam" id="PF13237">
    <property type="entry name" value="Fer4_10"/>
    <property type="match status" value="1"/>
</dbReference>
<feature type="domain" description="4Fe-4S ferredoxin-type" evidence="4">
    <location>
        <begin position="261"/>
        <end position="287"/>
    </location>
</feature>
<dbReference type="eggNOG" id="COG0667">
    <property type="taxonomic scope" value="Bacteria"/>
</dbReference>
<reference evidence="5 6" key="1">
    <citation type="journal article" date="2009" name="Stand. Genomic Sci.">
        <title>Complete genome sequence of Desulfotomaculum acetoxidans type strain (5575).</title>
        <authorList>
            <person name="Spring S."/>
            <person name="Lapidus A."/>
            <person name="Schroder M."/>
            <person name="Gleim D."/>
            <person name="Sims D."/>
            <person name="Meincke L."/>
            <person name="Glavina Del Rio T."/>
            <person name="Tice H."/>
            <person name="Copeland A."/>
            <person name="Cheng J.F."/>
            <person name="Lucas S."/>
            <person name="Chen F."/>
            <person name="Nolan M."/>
            <person name="Bruce D."/>
            <person name="Goodwin L."/>
            <person name="Pitluck S."/>
            <person name="Ivanova N."/>
            <person name="Mavromatis K."/>
            <person name="Mikhailova N."/>
            <person name="Pati A."/>
            <person name="Chen A."/>
            <person name="Palaniappan K."/>
            <person name="Land M."/>
            <person name="Hauser L."/>
            <person name="Chang Y.J."/>
            <person name="Jeffries C.D."/>
            <person name="Chain P."/>
            <person name="Saunders E."/>
            <person name="Brettin T."/>
            <person name="Detter J.C."/>
            <person name="Goker M."/>
            <person name="Bristow J."/>
            <person name="Eisen J.A."/>
            <person name="Markowitz V."/>
            <person name="Hugenholtz P."/>
            <person name="Kyrpides N.C."/>
            <person name="Klenk H.P."/>
            <person name="Han C."/>
        </authorList>
    </citation>
    <scope>NUCLEOTIDE SEQUENCE [LARGE SCALE GENOMIC DNA]</scope>
    <source>
        <strain evidence="6">ATCC 49208 / DSM 771 / VKM B-1644</strain>
    </source>
</reference>
<feature type="domain" description="4Fe-4S ferredoxin-type" evidence="4">
    <location>
        <begin position="290"/>
        <end position="317"/>
    </location>
</feature>
<dbReference type="InterPro" id="IPR020471">
    <property type="entry name" value="AKR"/>
</dbReference>
<dbReference type="Proteomes" id="UP000002217">
    <property type="component" value="Chromosome"/>
</dbReference>
<dbReference type="InterPro" id="IPR017896">
    <property type="entry name" value="4Fe4S_Fe-S-bd"/>
</dbReference>
<evidence type="ECO:0000256" key="1">
    <source>
        <dbReference type="ARBA" id="ARBA00022723"/>
    </source>
</evidence>
<dbReference type="PROSITE" id="PS00198">
    <property type="entry name" value="4FE4S_FER_1"/>
    <property type="match status" value="1"/>
</dbReference>
<dbReference type="Pfam" id="PF00248">
    <property type="entry name" value="Aldo_ket_red"/>
    <property type="match status" value="1"/>
</dbReference>
<evidence type="ECO:0000313" key="5">
    <source>
        <dbReference type="EMBL" id="ACV63080.1"/>
    </source>
</evidence>
<protein>
    <submittedName>
        <fullName evidence="5">Aldo/keto reductase</fullName>
    </submittedName>
</protein>
<keyword evidence="1" id="KW-0479">Metal-binding</keyword>